<dbReference type="Pfam" id="PF17110">
    <property type="entry name" value="TFB6"/>
    <property type="match status" value="1"/>
</dbReference>
<dbReference type="InterPro" id="IPR031349">
    <property type="entry name" value="Tfb6"/>
</dbReference>
<comment type="caution">
    <text evidence="2">The sequence shown here is derived from an EMBL/GenBank/DDBJ whole genome shotgun (WGS) entry which is preliminary data.</text>
</comment>
<evidence type="ECO:0000256" key="1">
    <source>
        <dbReference type="SAM" id="MobiDB-lite"/>
    </source>
</evidence>
<feature type="region of interest" description="Disordered" evidence="1">
    <location>
        <begin position="1"/>
        <end position="77"/>
    </location>
</feature>
<dbReference type="Proteomes" id="UP001154252">
    <property type="component" value="Unassembled WGS sequence"/>
</dbReference>
<evidence type="ECO:0000313" key="3">
    <source>
        <dbReference type="Proteomes" id="UP001154252"/>
    </source>
</evidence>
<evidence type="ECO:0000313" key="2">
    <source>
        <dbReference type="EMBL" id="CAG8903094.1"/>
    </source>
</evidence>
<feature type="compositionally biased region" description="Acidic residues" evidence="1">
    <location>
        <begin position="10"/>
        <end position="22"/>
    </location>
</feature>
<dbReference type="AlphaFoldDB" id="A0A9W4P4K1"/>
<dbReference type="OrthoDB" id="2567806at2759"/>
<reference evidence="2" key="1">
    <citation type="submission" date="2021-07" db="EMBL/GenBank/DDBJ databases">
        <authorList>
            <person name="Branca A.L. A."/>
        </authorList>
    </citation>
    <scope>NUCLEOTIDE SEQUENCE</scope>
</reference>
<gene>
    <name evidence="2" type="ORF">PEGY_LOCUS7073</name>
</gene>
<keyword evidence="3" id="KW-1185">Reference proteome</keyword>
<dbReference type="GO" id="GO:0005675">
    <property type="term" value="C:transcription factor TFIIH holo complex"/>
    <property type="evidence" value="ECO:0007669"/>
    <property type="project" value="TreeGrafter"/>
</dbReference>
<dbReference type="PANTHER" id="PTHR37781:SF1">
    <property type="entry name" value="ADR380WP"/>
    <property type="match status" value="1"/>
</dbReference>
<sequence>MSPASIQNEQDTDSDSDVEFEDVPIALPRRPRNREDTDIAITIASTPQPQWSPTLSLPQQRSQPIPSGSEEETQLRGQISTGIERITYRKMKSDMGMDAPDTPASERRYDSFKELAADVEGLVDTLWASATPAIQTEALITLAGLTQTSLPAFPFDAPSTLNILHKLDSIFAALCTGTHPLTGAVLPGAQTGQSLVTETQKVRIRSLAERTRHQVFSCLAKSNDRGNAAATVSANAHDYVYGDDEDEDSGDEADEPWMLEATRLYEKSLMLLAEQDPEVEAGMDEFNCL</sequence>
<protein>
    <submittedName>
        <fullName evidence="2">Uncharacterized protein</fullName>
    </submittedName>
</protein>
<accession>A0A9W4P4K1</accession>
<name>A0A9W4P4K1_9EURO</name>
<organism evidence="2 3">
    <name type="scientific">Penicillium egyptiacum</name>
    <dbReference type="NCBI Taxonomy" id="1303716"/>
    <lineage>
        <taxon>Eukaryota</taxon>
        <taxon>Fungi</taxon>
        <taxon>Dikarya</taxon>
        <taxon>Ascomycota</taxon>
        <taxon>Pezizomycotina</taxon>
        <taxon>Eurotiomycetes</taxon>
        <taxon>Eurotiomycetidae</taxon>
        <taxon>Eurotiales</taxon>
        <taxon>Aspergillaceae</taxon>
        <taxon>Penicillium</taxon>
    </lineage>
</organism>
<dbReference type="PANTHER" id="PTHR37781">
    <property type="entry name" value="TFIIH COMPLEX SUBUNIT"/>
    <property type="match status" value="1"/>
</dbReference>
<proteinExistence type="predicted"/>
<feature type="compositionally biased region" description="Polar residues" evidence="1">
    <location>
        <begin position="43"/>
        <end position="66"/>
    </location>
</feature>
<dbReference type="EMBL" id="CAJVRC010000880">
    <property type="protein sequence ID" value="CAG8903094.1"/>
    <property type="molecule type" value="Genomic_DNA"/>
</dbReference>